<dbReference type="InterPro" id="IPR045572">
    <property type="entry name" value="RE_endonuc_C"/>
</dbReference>
<dbReference type="Pfam" id="PF04851">
    <property type="entry name" value="ResIII"/>
    <property type="match status" value="1"/>
</dbReference>
<name>A0A2K9HBQ3_9BACT</name>
<dbReference type="InterPro" id="IPR006935">
    <property type="entry name" value="Helicase/UvrB_N"/>
</dbReference>
<evidence type="ECO:0000259" key="2">
    <source>
        <dbReference type="Pfam" id="PF19778"/>
    </source>
</evidence>
<dbReference type="GO" id="GO:0005829">
    <property type="term" value="C:cytosol"/>
    <property type="evidence" value="ECO:0007669"/>
    <property type="project" value="TreeGrafter"/>
</dbReference>
<evidence type="ECO:0000313" key="3">
    <source>
        <dbReference type="EMBL" id="SNS07630.1"/>
    </source>
</evidence>
<dbReference type="GO" id="GO:0005524">
    <property type="term" value="F:ATP binding"/>
    <property type="evidence" value="ECO:0007669"/>
    <property type="project" value="InterPro"/>
</dbReference>
<gene>
    <name evidence="3" type="ORF">SAMN06265364_13619</name>
</gene>
<dbReference type="AlphaFoldDB" id="A0A2K9HBQ3"/>
<dbReference type="Proteomes" id="UP000198427">
    <property type="component" value="Unassembled WGS sequence"/>
</dbReference>
<dbReference type="InterPro" id="IPR050742">
    <property type="entry name" value="Helicase_Restrict-Modif_Enz"/>
</dbReference>
<dbReference type="KEGG" id="pje:CRM71_11920"/>
<proteinExistence type="predicted"/>
<dbReference type="PANTHER" id="PTHR47396:SF1">
    <property type="entry name" value="ATP-DEPENDENT HELICASE IRC3-RELATED"/>
    <property type="match status" value="1"/>
</dbReference>
<dbReference type="EMBL" id="FZNZ01000036">
    <property type="protein sequence ID" value="SNS07630.1"/>
    <property type="molecule type" value="Genomic_DNA"/>
</dbReference>
<dbReference type="GeneID" id="94030073"/>
<sequence>MKIQFKHQAFQRDAAQAVVNAFRGQPLQDFFVYRRDVGKGVLELDAQGFRNHDILLNDEELTRNIREVQISQELQPVNHVLRDGNGTLALSIEMETGTGKTYTYIKTMYELNKHYGWTKFIIVVPSVAIREGVIKSLETMADHFAEEYGERMQHFVYDSAHPKAIDQFASDPKIHVMVINTQAFNATGKDARRIFMKLEDFNYRRPIDILSETRPILIIDEPQSVLGTDKKNKTRQGLQQFNPLFSILYSATHRKADVYNQVYRLDAIDAFNKRLVKKIEVMGVEQIGTTATNGYLYLDAIVLSKKKGEAPRARISFDATSRVGLRTATRLVDEGFDLYAESGELEAYRDGFIIERIDGVKGCIRLSNGQEIYEGQAMGAITEELIRRIQIRTTIQKHFEREHQLYKQGIKVLSLFFIDAVEKYRIYDSGGETRKGRWAEIFEEEYVSVLNEVRDLYWDEEYKQYLQGISAEQTHAGYFSQDKKGKMIDSKVKRGETEANDPDAYQLIMRNKERLLSLDEPTRFIFSHSALKEGWDNPNVFQICALKQSNNEVKKRQEVGRGMRLCVNQQGERQDSDLLGDAVYDTNVLTVIASESYKDFSEALQKELAESITSRAVLVTAALFAGKTIVKANGEKLTLTESQAATILEELVSAGYVKKQKLTDKYFEDKKAGTLQLEDWQEDVEAIVQELDKVFNPDVLKVENGRGKETAHFRMERFNKKEFQALWKRINCKTYYEVDFETESLIRKSIVGLDDSLHVTAIRIAVTSGTLANIQSREELEAGQAMQEGKTKTVKVKEAVASGVRYDLVGELVQRTGLKRSTIVAILTGIKPETFGMYRRNPEEFIIRAGNIINEQKAIAVIEHIAYHKMDQHYDASIFSEHELRGRIGIDAIQSERSLYDLVVVDSQGVEKRFAEKLEREEEVEVYTKLPRGFYINTPVGKYNPDWAIVFREGAVKHIYFVAETKGSEDITQLRGVESAKIECAKRHFASISDSSVKFDVVKSYEKLKNIVTQG</sequence>
<reference evidence="3 4" key="1">
    <citation type="submission" date="2017-06" db="EMBL/GenBank/DDBJ databases">
        <authorList>
            <person name="Varghese N."/>
            <person name="Submissions S."/>
        </authorList>
    </citation>
    <scope>NUCLEOTIDE SEQUENCE [LARGE SCALE GENOMIC DNA]</scope>
    <source>
        <strain evidence="3 4">DSM 26989</strain>
    </source>
</reference>
<dbReference type="Gene3D" id="3.40.50.300">
    <property type="entry name" value="P-loop containing nucleotide triphosphate hydrolases"/>
    <property type="match status" value="2"/>
</dbReference>
<dbReference type="InterPro" id="IPR027417">
    <property type="entry name" value="P-loop_NTPase"/>
</dbReference>
<feature type="domain" description="Helicase/UvrB N-terminal" evidence="1">
    <location>
        <begin position="78"/>
        <end position="252"/>
    </location>
</feature>
<dbReference type="GO" id="GO:0015668">
    <property type="term" value="F:type III site-specific deoxyribonuclease activity"/>
    <property type="evidence" value="ECO:0007669"/>
    <property type="project" value="InterPro"/>
</dbReference>
<evidence type="ECO:0000259" key="1">
    <source>
        <dbReference type="Pfam" id="PF04851"/>
    </source>
</evidence>
<feature type="domain" description="Type III restriction enzyme C-terminal endonuclease" evidence="2">
    <location>
        <begin position="896"/>
        <end position="1003"/>
    </location>
</feature>
<dbReference type="PANTHER" id="PTHR47396">
    <property type="entry name" value="TYPE I RESTRICTION ENZYME ECOKI R PROTEIN"/>
    <property type="match status" value="1"/>
</dbReference>
<organism evidence="3 4">
    <name type="scientific">Prevotella jejuni</name>
    <dbReference type="NCBI Taxonomy" id="1177574"/>
    <lineage>
        <taxon>Bacteria</taxon>
        <taxon>Pseudomonadati</taxon>
        <taxon>Bacteroidota</taxon>
        <taxon>Bacteroidia</taxon>
        <taxon>Bacteroidales</taxon>
        <taxon>Prevotellaceae</taxon>
        <taxon>Prevotella</taxon>
    </lineage>
</organism>
<dbReference type="Pfam" id="PF19778">
    <property type="entry name" value="RE_endonuc"/>
    <property type="match status" value="1"/>
</dbReference>
<dbReference type="RefSeq" id="WP_089367030.1">
    <property type="nucleotide sequence ID" value="NZ_CP023864.1"/>
</dbReference>
<keyword evidence="4" id="KW-1185">Reference proteome</keyword>
<protein>
    <submittedName>
        <fullName evidence="3">Type III restriction enzyme</fullName>
    </submittedName>
</protein>
<accession>A0A2K9HBQ3</accession>
<comment type="caution">
    <text evidence="3">The sequence shown here is derived from an EMBL/GenBank/DDBJ whole genome shotgun (WGS) entry which is preliminary data.</text>
</comment>
<dbReference type="GO" id="GO:0003677">
    <property type="term" value="F:DNA binding"/>
    <property type="evidence" value="ECO:0007669"/>
    <property type="project" value="InterPro"/>
</dbReference>
<dbReference type="REBASE" id="227396">
    <property type="entry name" value="Pje333ORF11925P"/>
</dbReference>
<dbReference type="SUPFAM" id="SSF52540">
    <property type="entry name" value="P-loop containing nucleoside triphosphate hydrolases"/>
    <property type="match status" value="2"/>
</dbReference>
<dbReference type="OrthoDB" id="9804145at2"/>
<evidence type="ECO:0000313" key="4">
    <source>
        <dbReference type="Proteomes" id="UP000198427"/>
    </source>
</evidence>